<organism evidence="3 4">
    <name type="scientific">Eiseniibacteriota bacterium</name>
    <dbReference type="NCBI Taxonomy" id="2212470"/>
    <lineage>
        <taxon>Bacteria</taxon>
        <taxon>Candidatus Eiseniibacteriota</taxon>
    </lineage>
</organism>
<name>A0A538TN59_UNCEI</name>
<dbReference type="EMBL" id="VBOX01000027">
    <property type="protein sequence ID" value="TMQ65061.1"/>
    <property type="molecule type" value="Genomic_DNA"/>
</dbReference>
<evidence type="ECO:0000256" key="1">
    <source>
        <dbReference type="SAM" id="MobiDB-lite"/>
    </source>
</evidence>
<proteinExistence type="predicted"/>
<dbReference type="EMBL" id="VBOU01000051">
    <property type="protein sequence ID" value="TMQ54836.1"/>
    <property type="molecule type" value="Genomic_DNA"/>
</dbReference>
<comment type="caution">
    <text evidence="3">The sequence shown here is derived from an EMBL/GenBank/DDBJ whole genome shotgun (WGS) entry which is preliminary data.</text>
</comment>
<feature type="region of interest" description="Disordered" evidence="1">
    <location>
        <begin position="1"/>
        <end position="32"/>
    </location>
</feature>
<dbReference type="InterPro" id="IPR005358">
    <property type="entry name" value="Puta_zinc/iron-chelating_dom"/>
</dbReference>
<accession>A0A538TN59</accession>
<dbReference type="Proteomes" id="UP000317366">
    <property type="component" value="Unassembled WGS sequence"/>
</dbReference>
<dbReference type="Pfam" id="PF03692">
    <property type="entry name" value="CxxCxxCC"/>
    <property type="match status" value="1"/>
</dbReference>
<evidence type="ECO:0000313" key="3">
    <source>
        <dbReference type="EMBL" id="TMQ65061.1"/>
    </source>
</evidence>
<dbReference type="AlphaFoldDB" id="A0A538TN59"/>
<evidence type="ECO:0000313" key="5">
    <source>
        <dbReference type="Proteomes" id="UP000319829"/>
    </source>
</evidence>
<gene>
    <name evidence="2" type="ORF">E6K74_04930</name>
    <name evidence="3" type="ORF">E6K77_03330</name>
</gene>
<evidence type="ECO:0000313" key="4">
    <source>
        <dbReference type="Proteomes" id="UP000317366"/>
    </source>
</evidence>
<reference evidence="4 5" key="1">
    <citation type="journal article" date="2019" name="Nat. Microbiol.">
        <title>Mediterranean grassland soil C-N compound turnover is dependent on rainfall and depth, and is mediated by genomically divergent microorganisms.</title>
        <authorList>
            <person name="Diamond S."/>
            <person name="Andeer P.F."/>
            <person name="Li Z."/>
            <person name="Crits-Christoph A."/>
            <person name="Burstein D."/>
            <person name="Anantharaman K."/>
            <person name="Lane K.R."/>
            <person name="Thomas B.C."/>
            <person name="Pan C."/>
            <person name="Northen T.R."/>
            <person name="Banfield J.F."/>
        </authorList>
    </citation>
    <scope>NUCLEOTIDE SEQUENCE [LARGE SCALE GENOMIC DNA]</scope>
    <source>
        <strain evidence="2">WS_4</strain>
        <strain evidence="3">WS_7</strain>
    </source>
</reference>
<protein>
    <submittedName>
        <fullName evidence="3">YkgJ family cysteine cluster protein</fullName>
    </submittedName>
</protein>
<evidence type="ECO:0000313" key="2">
    <source>
        <dbReference type="EMBL" id="TMQ54836.1"/>
    </source>
</evidence>
<sequence length="163" mass="18891">MPTRKDRTGRHSANPHAPIDRERTEPLRPPRAPIGLPLLPSGRIALPAGNPCEGCDHCCRYVSIQIDTPRSRHDFENIRWYLLHKNVSVMIDWEGDWLIQFDTPCEWLVEGRCTHYELRPEICRDYDPAECERYAGPGEKVLLRTPDDLERYLSGRRGKSKSE</sequence>
<dbReference type="Proteomes" id="UP000319829">
    <property type="component" value="Unassembled WGS sequence"/>
</dbReference>
<feature type="compositionally biased region" description="Basic and acidic residues" evidence="1">
    <location>
        <begin position="18"/>
        <end position="28"/>
    </location>
</feature>